<dbReference type="InterPro" id="IPR011009">
    <property type="entry name" value="Kinase-like_dom_sf"/>
</dbReference>
<dbReference type="PANTHER" id="PTHR27002">
    <property type="entry name" value="RECEPTOR-LIKE SERINE/THREONINE-PROTEIN KINASE SD1-8"/>
    <property type="match status" value="1"/>
</dbReference>
<dbReference type="GO" id="GO:0004674">
    <property type="term" value="F:protein serine/threonine kinase activity"/>
    <property type="evidence" value="ECO:0007669"/>
    <property type="project" value="UniProtKB-KW"/>
</dbReference>
<dbReference type="PROSITE" id="PS50011">
    <property type="entry name" value="PROTEIN_KINASE_DOM"/>
    <property type="match status" value="1"/>
</dbReference>
<evidence type="ECO:0000256" key="3">
    <source>
        <dbReference type="ARBA" id="ARBA00022741"/>
    </source>
</evidence>
<evidence type="ECO:0000256" key="5">
    <source>
        <dbReference type="ARBA" id="ARBA00022840"/>
    </source>
</evidence>
<keyword evidence="2" id="KW-0808">Transferase</keyword>
<evidence type="ECO:0000313" key="6">
    <source>
        <dbReference type="EnsemblPlants" id="EMT15504"/>
    </source>
</evidence>
<dbReference type="GO" id="GO:0005886">
    <property type="term" value="C:plasma membrane"/>
    <property type="evidence" value="ECO:0007669"/>
    <property type="project" value="TreeGrafter"/>
</dbReference>
<keyword evidence="1" id="KW-0723">Serine/threonine-protein kinase</keyword>
<keyword evidence="4" id="KW-0418">Kinase</keyword>
<dbReference type="Gene3D" id="3.30.200.20">
    <property type="entry name" value="Phosphorylase Kinase, domain 1"/>
    <property type="match status" value="1"/>
</dbReference>
<organism evidence="6">
    <name type="scientific">Aegilops tauschii</name>
    <name type="common">Tausch's goatgrass</name>
    <name type="synonym">Aegilops squarrosa</name>
    <dbReference type="NCBI Taxonomy" id="37682"/>
    <lineage>
        <taxon>Eukaryota</taxon>
        <taxon>Viridiplantae</taxon>
        <taxon>Streptophyta</taxon>
        <taxon>Embryophyta</taxon>
        <taxon>Tracheophyta</taxon>
        <taxon>Spermatophyta</taxon>
        <taxon>Magnoliopsida</taxon>
        <taxon>Liliopsida</taxon>
        <taxon>Poales</taxon>
        <taxon>Poaceae</taxon>
        <taxon>BOP clade</taxon>
        <taxon>Pooideae</taxon>
        <taxon>Triticodae</taxon>
        <taxon>Triticeae</taxon>
        <taxon>Triticinae</taxon>
        <taxon>Aegilops</taxon>
    </lineage>
</organism>
<dbReference type="EnsemblPlants" id="EMT15504">
    <property type="protein sequence ID" value="EMT15504"/>
    <property type="gene ID" value="F775_03845"/>
</dbReference>
<dbReference type="Pfam" id="PF07714">
    <property type="entry name" value="PK_Tyr_Ser-Thr"/>
    <property type="match status" value="1"/>
</dbReference>
<sequence length="257" mass="27984">MVKLSAPAAVLSVATAETPAGRKGRVAGISTGAACFAVLMLILAVFAFIRSKTRKAKKHDDSFNKMARGKCTIYDFPTLQEATGNFSEKHKLGEGGFGTVYKGNLPDGQEIAVKKLIDGAGAGHGLDQIRNEVLVLAQLQHKNLVRLLGFCLHQKEMLLVYEYIRNGSLDNFLFGISQHPFHSHLHDRRRRPLWSARVQEKDGLWATDLPEWHGLGSGNGRRPGLGGGAATTTTGALVRAIFLAQLEFWKLARAEAG</sequence>
<dbReference type="SUPFAM" id="SSF56112">
    <property type="entry name" value="Protein kinase-like (PK-like)"/>
    <property type="match status" value="1"/>
</dbReference>
<evidence type="ECO:0000256" key="1">
    <source>
        <dbReference type="ARBA" id="ARBA00022527"/>
    </source>
</evidence>
<keyword evidence="5" id="KW-0067">ATP-binding</keyword>
<dbReference type="InterPro" id="IPR017441">
    <property type="entry name" value="Protein_kinase_ATP_BS"/>
</dbReference>
<proteinExistence type="predicted"/>
<evidence type="ECO:0000256" key="2">
    <source>
        <dbReference type="ARBA" id="ARBA00022679"/>
    </source>
</evidence>
<dbReference type="InterPro" id="IPR000719">
    <property type="entry name" value="Prot_kinase_dom"/>
</dbReference>
<dbReference type="FunFam" id="3.30.200.20:FF:000177">
    <property type="entry name" value="Cysteine-rich receptor-like protein kinase 2"/>
    <property type="match status" value="1"/>
</dbReference>
<dbReference type="InterPro" id="IPR001245">
    <property type="entry name" value="Ser-Thr/Tyr_kinase_cat_dom"/>
</dbReference>
<dbReference type="ExpressionAtlas" id="N1QYB6">
    <property type="expression patterns" value="baseline"/>
</dbReference>
<keyword evidence="3" id="KW-0547">Nucleotide-binding</keyword>
<protein>
    <submittedName>
        <fullName evidence="6">Cysteine-rich receptor-like protein kinase 11</fullName>
    </submittedName>
</protein>
<dbReference type="PANTHER" id="PTHR27002:SF911">
    <property type="entry name" value="OS07G0538700 PROTEIN"/>
    <property type="match status" value="1"/>
</dbReference>
<evidence type="ECO:0000256" key="4">
    <source>
        <dbReference type="ARBA" id="ARBA00022777"/>
    </source>
</evidence>
<accession>N1QYB6</accession>
<dbReference type="AlphaFoldDB" id="N1QYB6"/>
<name>N1QYB6_AEGTA</name>
<dbReference type="GO" id="GO:0005524">
    <property type="term" value="F:ATP binding"/>
    <property type="evidence" value="ECO:0007669"/>
    <property type="project" value="UniProtKB-UniRule"/>
</dbReference>
<reference evidence="6" key="1">
    <citation type="submission" date="2015-06" db="UniProtKB">
        <authorList>
            <consortium name="EnsemblPlants"/>
        </authorList>
    </citation>
    <scope>IDENTIFICATION</scope>
</reference>
<dbReference type="PROSITE" id="PS00107">
    <property type="entry name" value="PROTEIN_KINASE_ATP"/>
    <property type="match status" value="1"/>
</dbReference>